<name>A0ABN9TZL6_9DINO</name>
<dbReference type="InterPro" id="IPR017441">
    <property type="entry name" value="Protein_kinase_ATP_BS"/>
</dbReference>
<comment type="catalytic activity">
    <reaction evidence="8">
        <text>L-seryl-[protein] + ATP = O-phospho-L-seryl-[protein] + ADP + H(+)</text>
        <dbReference type="Rhea" id="RHEA:17989"/>
        <dbReference type="Rhea" id="RHEA-COMP:9863"/>
        <dbReference type="Rhea" id="RHEA-COMP:11604"/>
        <dbReference type="ChEBI" id="CHEBI:15378"/>
        <dbReference type="ChEBI" id="CHEBI:29999"/>
        <dbReference type="ChEBI" id="CHEBI:30616"/>
        <dbReference type="ChEBI" id="CHEBI:83421"/>
        <dbReference type="ChEBI" id="CHEBI:456216"/>
        <dbReference type="EC" id="2.7.11.1"/>
    </reaction>
</comment>
<keyword evidence="5" id="KW-0418">Kinase</keyword>
<evidence type="ECO:0000256" key="5">
    <source>
        <dbReference type="ARBA" id="ARBA00022777"/>
    </source>
</evidence>
<evidence type="ECO:0000256" key="9">
    <source>
        <dbReference type="PROSITE-ProRule" id="PRU10141"/>
    </source>
</evidence>
<feature type="binding site" evidence="9">
    <location>
        <position position="60"/>
    </location>
    <ligand>
        <name>ATP</name>
        <dbReference type="ChEBI" id="CHEBI:30616"/>
    </ligand>
</feature>
<dbReference type="PROSITE" id="PS50011">
    <property type="entry name" value="PROTEIN_KINASE_DOM"/>
    <property type="match status" value="1"/>
</dbReference>
<keyword evidence="2" id="KW-0723">Serine/threonine-protein kinase</keyword>
<gene>
    <name evidence="11" type="ORF">PCOR1329_LOCUS43408</name>
</gene>
<organism evidence="11 12">
    <name type="scientific">Prorocentrum cordatum</name>
    <dbReference type="NCBI Taxonomy" id="2364126"/>
    <lineage>
        <taxon>Eukaryota</taxon>
        <taxon>Sar</taxon>
        <taxon>Alveolata</taxon>
        <taxon>Dinophyceae</taxon>
        <taxon>Prorocentrales</taxon>
        <taxon>Prorocentraceae</taxon>
        <taxon>Prorocentrum</taxon>
    </lineage>
</organism>
<dbReference type="SUPFAM" id="SSF56112">
    <property type="entry name" value="Protein kinase-like (PK-like)"/>
    <property type="match status" value="1"/>
</dbReference>
<dbReference type="InterPro" id="IPR011009">
    <property type="entry name" value="Kinase-like_dom_sf"/>
</dbReference>
<dbReference type="Proteomes" id="UP001189429">
    <property type="component" value="Unassembled WGS sequence"/>
</dbReference>
<feature type="domain" description="Protein kinase" evidence="10">
    <location>
        <begin position="32"/>
        <end position="126"/>
    </location>
</feature>
<dbReference type="InterPro" id="IPR000719">
    <property type="entry name" value="Prot_kinase_dom"/>
</dbReference>
<dbReference type="PROSITE" id="PS00107">
    <property type="entry name" value="PROTEIN_KINASE_ATP"/>
    <property type="match status" value="1"/>
</dbReference>
<evidence type="ECO:0000256" key="2">
    <source>
        <dbReference type="ARBA" id="ARBA00022527"/>
    </source>
</evidence>
<sequence length="126" mass="13898">MTAAALRPTDSSLNQISLEYSYAELQQATRCFDATTRLGHGSFGGVFRGIQRDGTEVAVKVLDVPEEGGFEEEVRVLSKFRHPNLVILMGFGRHESKRFLVYELLAGGDVHRRRAAAALPPRVLVA</sequence>
<protein>
    <recommendedName>
        <fullName evidence="1">non-specific serine/threonine protein kinase</fullName>
        <ecNumber evidence="1">2.7.11.1</ecNumber>
    </recommendedName>
</protein>
<dbReference type="Gene3D" id="3.30.200.20">
    <property type="entry name" value="Phosphorylase Kinase, domain 1"/>
    <property type="match status" value="1"/>
</dbReference>
<feature type="non-terminal residue" evidence="11">
    <location>
        <position position="126"/>
    </location>
</feature>
<keyword evidence="4 9" id="KW-0547">Nucleotide-binding</keyword>
<comment type="caution">
    <text evidence="11">The sequence shown here is derived from an EMBL/GenBank/DDBJ whole genome shotgun (WGS) entry which is preliminary data.</text>
</comment>
<evidence type="ECO:0000313" key="11">
    <source>
        <dbReference type="EMBL" id="CAK0851220.1"/>
    </source>
</evidence>
<keyword evidence="12" id="KW-1185">Reference proteome</keyword>
<dbReference type="Pfam" id="PF07714">
    <property type="entry name" value="PK_Tyr_Ser-Thr"/>
    <property type="match status" value="1"/>
</dbReference>
<keyword evidence="6 9" id="KW-0067">ATP-binding</keyword>
<dbReference type="EMBL" id="CAUYUJ010015216">
    <property type="protein sequence ID" value="CAK0851220.1"/>
    <property type="molecule type" value="Genomic_DNA"/>
</dbReference>
<proteinExistence type="predicted"/>
<evidence type="ECO:0000259" key="10">
    <source>
        <dbReference type="PROSITE" id="PS50011"/>
    </source>
</evidence>
<evidence type="ECO:0000256" key="1">
    <source>
        <dbReference type="ARBA" id="ARBA00012513"/>
    </source>
</evidence>
<accession>A0ABN9TZL6</accession>
<dbReference type="PANTHER" id="PTHR48006">
    <property type="entry name" value="LEUCINE-RICH REPEAT-CONTAINING PROTEIN DDB_G0281931-RELATED"/>
    <property type="match status" value="1"/>
</dbReference>
<evidence type="ECO:0000256" key="6">
    <source>
        <dbReference type="ARBA" id="ARBA00022840"/>
    </source>
</evidence>
<evidence type="ECO:0000313" key="12">
    <source>
        <dbReference type="Proteomes" id="UP001189429"/>
    </source>
</evidence>
<keyword evidence="3" id="KW-0808">Transferase</keyword>
<dbReference type="InterPro" id="IPR051824">
    <property type="entry name" value="LRR_Rcpt-Like_S/T_Kinase"/>
</dbReference>
<evidence type="ECO:0000256" key="7">
    <source>
        <dbReference type="ARBA" id="ARBA00047899"/>
    </source>
</evidence>
<dbReference type="PANTHER" id="PTHR48006:SF102">
    <property type="entry name" value="LEUCINE-RICH REPEAT-CONTAINING PROTEIN DDB_G0281931-RELATED"/>
    <property type="match status" value="1"/>
</dbReference>
<evidence type="ECO:0000256" key="8">
    <source>
        <dbReference type="ARBA" id="ARBA00048679"/>
    </source>
</evidence>
<comment type="catalytic activity">
    <reaction evidence="7">
        <text>L-threonyl-[protein] + ATP = O-phospho-L-threonyl-[protein] + ADP + H(+)</text>
        <dbReference type="Rhea" id="RHEA:46608"/>
        <dbReference type="Rhea" id="RHEA-COMP:11060"/>
        <dbReference type="Rhea" id="RHEA-COMP:11605"/>
        <dbReference type="ChEBI" id="CHEBI:15378"/>
        <dbReference type="ChEBI" id="CHEBI:30013"/>
        <dbReference type="ChEBI" id="CHEBI:30616"/>
        <dbReference type="ChEBI" id="CHEBI:61977"/>
        <dbReference type="ChEBI" id="CHEBI:456216"/>
        <dbReference type="EC" id="2.7.11.1"/>
    </reaction>
</comment>
<reference evidence="11" key="1">
    <citation type="submission" date="2023-10" db="EMBL/GenBank/DDBJ databases">
        <authorList>
            <person name="Chen Y."/>
            <person name="Shah S."/>
            <person name="Dougan E. K."/>
            <person name="Thang M."/>
            <person name="Chan C."/>
        </authorList>
    </citation>
    <scope>NUCLEOTIDE SEQUENCE [LARGE SCALE GENOMIC DNA]</scope>
</reference>
<dbReference type="EC" id="2.7.11.1" evidence="1"/>
<evidence type="ECO:0000256" key="3">
    <source>
        <dbReference type="ARBA" id="ARBA00022679"/>
    </source>
</evidence>
<evidence type="ECO:0000256" key="4">
    <source>
        <dbReference type="ARBA" id="ARBA00022741"/>
    </source>
</evidence>
<dbReference type="InterPro" id="IPR001245">
    <property type="entry name" value="Ser-Thr/Tyr_kinase_cat_dom"/>
</dbReference>